<dbReference type="SMART" id="SM00320">
    <property type="entry name" value="WD40"/>
    <property type="match status" value="7"/>
</dbReference>
<dbReference type="EMBL" id="SRRH01000004">
    <property type="protein sequence ID" value="KAG6303832.1"/>
    <property type="molecule type" value="Genomic_DNA"/>
</dbReference>
<dbReference type="Gene3D" id="2.130.10.10">
    <property type="entry name" value="YVTN repeat-like/Quinoprotein amine dehydrogenase"/>
    <property type="match status" value="1"/>
</dbReference>
<comment type="similarity">
    <text evidence="1">Belongs to the WD repeat LST8 family.</text>
</comment>
<dbReference type="Proteomes" id="UP000707071">
    <property type="component" value="Unassembled WGS sequence"/>
</dbReference>
<comment type="caution">
    <text evidence="4">The sequence shown here is derived from an EMBL/GenBank/DDBJ whole genome shotgun (WGS) entry which is preliminary data.</text>
</comment>
<feature type="compositionally biased region" description="Polar residues" evidence="3">
    <location>
        <begin position="30"/>
        <end position="39"/>
    </location>
</feature>
<protein>
    <submittedName>
        <fullName evidence="4">Uncharacterized protein</fullName>
    </submittedName>
</protein>
<keyword evidence="2" id="KW-0853">WD repeat</keyword>
<evidence type="ECO:0000313" key="5">
    <source>
        <dbReference type="Proteomes" id="UP000707071"/>
    </source>
</evidence>
<name>A0A9P7U5E8_9HYPO</name>
<keyword evidence="5" id="KW-1185">Reference proteome</keyword>
<dbReference type="InterPro" id="IPR001680">
    <property type="entry name" value="WD40_rpt"/>
</dbReference>
<proteinExistence type="inferred from homology"/>
<feature type="repeat" description="WD" evidence="2">
    <location>
        <begin position="787"/>
        <end position="817"/>
    </location>
</feature>
<dbReference type="AlphaFoldDB" id="A0A9P7U5E8"/>
<feature type="region of interest" description="Disordered" evidence="3">
    <location>
        <begin position="152"/>
        <end position="183"/>
    </location>
</feature>
<evidence type="ECO:0000256" key="3">
    <source>
        <dbReference type="SAM" id="MobiDB-lite"/>
    </source>
</evidence>
<organism evidence="4 5">
    <name type="scientific">Claviceps aff. purpurea</name>
    <dbReference type="NCBI Taxonomy" id="1967640"/>
    <lineage>
        <taxon>Eukaryota</taxon>
        <taxon>Fungi</taxon>
        <taxon>Dikarya</taxon>
        <taxon>Ascomycota</taxon>
        <taxon>Pezizomycotina</taxon>
        <taxon>Sordariomycetes</taxon>
        <taxon>Hypocreomycetidae</taxon>
        <taxon>Hypocreales</taxon>
        <taxon>Clavicipitaceae</taxon>
        <taxon>Claviceps</taxon>
    </lineage>
</organism>
<reference evidence="4 5" key="1">
    <citation type="journal article" date="2020" name="bioRxiv">
        <title>Whole genome comparisons of ergot fungi reveals the divergence and evolution of species within the genus Claviceps are the result of varying mechanisms driving genome evolution and host range expansion.</title>
        <authorList>
            <person name="Wyka S.A."/>
            <person name="Mondo S.J."/>
            <person name="Liu M."/>
            <person name="Dettman J."/>
            <person name="Nalam V."/>
            <person name="Broders K.D."/>
        </authorList>
    </citation>
    <scope>NUCLEOTIDE SEQUENCE [LARGE SCALE GENOMIC DNA]</scope>
    <source>
        <strain evidence="4 5">Clav52</strain>
    </source>
</reference>
<dbReference type="GO" id="GO:0032956">
    <property type="term" value="P:regulation of actin cytoskeleton organization"/>
    <property type="evidence" value="ECO:0007669"/>
    <property type="project" value="TreeGrafter"/>
</dbReference>
<dbReference type="InterPro" id="IPR015943">
    <property type="entry name" value="WD40/YVTN_repeat-like_dom_sf"/>
</dbReference>
<sequence length="1057" mass="116843">MSVTASMTAAPRQVVIDLTLDDSDDPEATPTPTRVSGASKQPYPNAVPEGEPPAKRRRKGSEWAQEERETAKAFVRQLLLPHVVRAVDRLSPQRYAVDKIAVEAVTILLTSTSFLERVGAAHGVLTTREASEIEARAALLVRQLSALPKFQRHDKKLESSPLKSLPKPRIPPSKTVPAPSPPPTQASWFCPIVQAETCVELEQVPREPRARRRQVFRAQMEASASAAANASTWLQLQRRPYLRAESRDAIARGLQSRVALQDCPRLPIAYHVDFTLPEIAEIIRRLETATSAIFPRTEEALVHLVRENDVSSLVGNSIPGRTVEDIQNFCSDVRAGHPVWRTNPLVLSLKKADPTIHHQNRNANRVSSMLLARELEGNVGFGRMRQYENFQNQFRVCHEDGLSVIAEYTNCAGDITAMCWVPNGNIICGTTAHSDAHNQQYNKPGNLLLCSTKKGTLQAMDDHRIPRPVVDKGENSTHAMRQSQDPWLYSSVVSTDYDGVTGRGYTSSFDKTVKVWDVPGEAVEESYTKTSMKAVATWHHDGNVNFVAAAKDGSGRVATAADVPTGAIRIYTVDSQDVQNSPYYTVSCTRNDAGRSDKWAYFPATMQWGLCAGTRHLLAIGYSPRGLSGDDSDIPEDKVHSGEIVLWDAARRVQIPVLTATTANVFEIVWHPNLPRFVVATSPSGLIIEQGTRTNLHILQWDADKEWGGAYSEIQKLDCPASDINELTVMPNSLRHAFVTAACTDGRVYVWDTAQGDRPIHVLKHGYPIDDFTFDREREDTGIKFSAWGTTADRFYTGSSDGVVKVWNVRRKRRPFVRNLLEAPGPISCGVFSPDHAKLAVGDATGRVFLLSVDKRDAFDSHFTTLPGTNHRVRRPQPFTPHPEPPPPPPSQSQSSSTASDASLSGNQSIAQYSNQTYIASRQLVLHKNPVIGAVQGPSYVATQLYRPEAHAHSDPQGPLLPEYERMQLDTLAASIGHSRRCFRRLKQSAALAPEADFVHALNMSKDLDVTALPETLVRELTHSGAQLYLEGDEGWEFSYEEMPASLEASSHRRGVI</sequence>
<feature type="region of interest" description="Disordered" evidence="3">
    <location>
        <begin position="861"/>
        <end position="905"/>
    </location>
</feature>
<gene>
    <name evidence="4" type="ORF">E4U09_004898</name>
</gene>
<accession>A0A9P7U5E8</accession>
<evidence type="ECO:0000256" key="1">
    <source>
        <dbReference type="ARBA" id="ARBA00009890"/>
    </source>
</evidence>
<dbReference type="GO" id="GO:0031931">
    <property type="term" value="C:TORC1 complex"/>
    <property type="evidence" value="ECO:0007669"/>
    <property type="project" value="InterPro"/>
</dbReference>
<dbReference type="SUPFAM" id="SSF50978">
    <property type="entry name" value="WD40 repeat-like"/>
    <property type="match status" value="1"/>
</dbReference>
<dbReference type="GO" id="GO:0031929">
    <property type="term" value="P:TOR signaling"/>
    <property type="evidence" value="ECO:0007669"/>
    <property type="project" value="InterPro"/>
</dbReference>
<dbReference type="GO" id="GO:0031932">
    <property type="term" value="C:TORC2 complex"/>
    <property type="evidence" value="ECO:0007669"/>
    <property type="project" value="InterPro"/>
</dbReference>
<dbReference type="InterPro" id="IPR037588">
    <property type="entry name" value="MLST8"/>
</dbReference>
<evidence type="ECO:0000256" key="2">
    <source>
        <dbReference type="PROSITE-ProRule" id="PRU00221"/>
    </source>
</evidence>
<feature type="compositionally biased region" description="Pro residues" evidence="3">
    <location>
        <begin position="878"/>
        <end position="891"/>
    </location>
</feature>
<dbReference type="PANTHER" id="PTHR19842">
    <property type="entry name" value="G BETA-LIKE PROTEIN GBL"/>
    <property type="match status" value="1"/>
</dbReference>
<dbReference type="InterPro" id="IPR036322">
    <property type="entry name" value="WD40_repeat_dom_sf"/>
</dbReference>
<dbReference type="PANTHER" id="PTHR19842:SF2">
    <property type="entry name" value="WD REPEAT PROTEIN (AFU_ORTHOLOGUE AFUA_5G04300)"/>
    <property type="match status" value="1"/>
</dbReference>
<dbReference type="PROSITE" id="PS50082">
    <property type="entry name" value="WD_REPEATS_2"/>
    <property type="match status" value="1"/>
</dbReference>
<feature type="region of interest" description="Disordered" evidence="3">
    <location>
        <begin position="1"/>
        <end position="65"/>
    </location>
</feature>
<evidence type="ECO:0000313" key="4">
    <source>
        <dbReference type="EMBL" id="KAG6303832.1"/>
    </source>
</evidence>